<feature type="domain" description="LicD/FKTN/FKRP nucleotidyltransferase" evidence="1">
    <location>
        <begin position="29"/>
        <end position="234"/>
    </location>
</feature>
<dbReference type="AlphaFoldDB" id="A0A846TWV9"/>
<accession>A0A846TWV9</accession>
<dbReference type="InterPro" id="IPR052942">
    <property type="entry name" value="LPS_cholinephosphotransferase"/>
</dbReference>
<evidence type="ECO:0000313" key="2">
    <source>
        <dbReference type="EMBL" id="NKE06821.1"/>
    </source>
</evidence>
<proteinExistence type="predicted"/>
<dbReference type="InterPro" id="IPR007074">
    <property type="entry name" value="LicD/FKTN/FKRP_NTP_transf"/>
</dbReference>
<dbReference type="Proteomes" id="UP000587942">
    <property type="component" value="Unassembled WGS sequence"/>
</dbReference>
<dbReference type="PANTHER" id="PTHR43404:SF2">
    <property type="entry name" value="LIPOPOLYSACCHARIDE CHOLINEPHOSPHOTRANSFERASE LICD"/>
    <property type="match status" value="1"/>
</dbReference>
<comment type="caution">
    <text evidence="2">The sequence shown here is derived from an EMBL/GenBank/DDBJ whole genome shotgun (WGS) entry which is preliminary data.</text>
</comment>
<dbReference type="EMBL" id="JAAVUM010000010">
    <property type="protein sequence ID" value="NKE06821.1"/>
    <property type="molecule type" value="Genomic_DNA"/>
</dbReference>
<organism evidence="2 3">
    <name type="scientific">Mesobacillus selenatarsenatis</name>
    <dbReference type="NCBI Taxonomy" id="388741"/>
    <lineage>
        <taxon>Bacteria</taxon>
        <taxon>Bacillati</taxon>
        <taxon>Bacillota</taxon>
        <taxon>Bacilli</taxon>
        <taxon>Bacillales</taxon>
        <taxon>Bacillaceae</taxon>
        <taxon>Mesobacillus</taxon>
    </lineage>
</organism>
<dbReference type="Pfam" id="PF04991">
    <property type="entry name" value="LicD"/>
    <property type="match status" value="1"/>
</dbReference>
<gene>
    <name evidence="2" type="ORF">GWK17_15320</name>
</gene>
<sequence length="266" mass="31828">MEKEIDQQNPLLAAQSVMTDMLYVIHQICEKHDIKYWLTDGSLLGSIRHKGFIPWDDDADIGMMREDYNKFLRIIQEELPSPYKVQSKVNQTHGLHNWLKIMYMEDFEWVDWWGNWTKGLSIDVFPFDFVPEKYENKKSLKEKLINRVATIRYPLSGNPLKTTIQRTINKVKIHNIYSKYNKQTNIVTYGIELPYYGWAYFHVDEIFPLKKGQFGKHEFYIPNNYERYLEKLYGNYMELPKLEDRVSHMANLKFSRPQPSDNKPQK</sequence>
<reference evidence="2 3" key="1">
    <citation type="submission" date="2020-03" db="EMBL/GenBank/DDBJ databases">
        <authorList>
            <person name="Sun Q."/>
        </authorList>
    </citation>
    <scope>NUCLEOTIDE SEQUENCE [LARGE SCALE GENOMIC DNA]</scope>
    <source>
        <strain evidence="2 3">KACC 21451</strain>
    </source>
</reference>
<dbReference type="RefSeq" id="WP_167833228.1">
    <property type="nucleotide sequence ID" value="NZ_JAAVUM010000010.1"/>
</dbReference>
<evidence type="ECO:0000313" key="3">
    <source>
        <dbReference type="Proteomes" id="UP000587942"/>
    </source>
</evidence>
<dbReference type="GO" id="GO:0009100">
    <property type="term" value="P:glycoprotein metabolic process"/>
    <property type="evidence" value="ECO:0007669"/>
    <property type="project" value="UniProtKB-ARBA"/>
</dbReference>
<protein>
    <submittedName>
        <fullName evidence="2">LicD family protein</fullName>
    </submittedName>
</protein>
<dbReference type="PANTHER" id="PTHR43404">
    <property type="entry name" value="LIPOPOLYSACCHARIDE CHOLINEPHOSPHOTRANSFERASE LICD"/>
    <property type="match status" value="1"/>
</dbReference>
<name>A0A846TWV9_9BACI</name>
<evidence type="ECO:0000259" key="1">
    <source>
        <dbReference type="Pfam" id="PF04991"/>
    </source>
</evidence>